<comment type="caution">
    <text evidence="2">The sequence shown here is derived from an EMBL/GenBank/DDBJ whole genome shotgun (WGS) entry which is preliminary data.</text>
</comment>
<accession>A0ABT3IJF5</accession>
<proteinExistence type="predicted"/>
<evidence type="ECO:0000313" key="3">
    <source>
        <dbReference type="Proteomes" id="UP001207742"/>
    </source>
</evidence>
<reference evidence="2 3" key="1">
    <citation type="submission" date="2022-10" db="EMBL/GenBank/DDBJ databases">
        <title>Chitinophaga nivalis PC15 sp. nov., isolated from Pyeongchang county, South Korea.</title>
        <authorList>
            <person name="Trinh H.N."/>
        </authorList>
    </citation>
    <scope>NUCLEOTIDE SEQUENCE [LARGE SCALE GENOMIC DNA]</scope>
    <source>
        <strain evidence="2 3">PC14</strain>
    </source>
</reference>
<dbReference type="EMBL" id="JAPDNS010000001">
    <property type="protein sequence ID" value="MCW3484088.1"/>
    <property type="molecule type" value="Genomic_DNA"/>
</dbReference>
<dbReference type="RefSeq" id="WP_264729607.1">
    <property type="nucleotide sequence ID" value="NZ_JAPDNR010000001.1"/>
</dbReference>
<keyword evidence="3" id="KW-1185">Reference proteome</keyword>
<evidence type="ECO:0000256" key="1">
    <source>
        <dbReference type="SAM" id="MobiDB-lite"/>
    </source>
</evidence>
<evidence type="ECO:0000313" key="2">
    <source>
        <dbReference type="EMBL" id="MCW3484088.1"/>
    </source>
</evidence>
<protein>
    <submittedName>
        <fullName evidence="2">Uncharacterized protein</fullName>
    </submittedName>
</protein>
<feature type="compositionally biased region" description="Basic and acidic residues" evidence="1">
    <location>
        <begin position="134"/>
        <end position="144"/>
    </location>
</feature>
<organism evidence="2 3">
    <name type="scientific">Chitinophaga nivalis</name>
    <dbReference type="NCBI Taxonomy" id="2991709"/>
    <lineage>
        <taxon>Bacteria</taxon>
        <taxon>Pseudomonadati</taxon>
        <taxon>Bacteroidota</taxon>
        <taxon>Chitinophagia</taxon>
        <taxon>Chitinophagales</taxon>
        <taxon>Chitinophagaceae</taxon>
        <taxon>Chitinophaga</taxon>
    </lineage>
</organism>
<sequence length="173" mass="20824">MPKDNRHQITYAEGGFTLRIPVRQLRRYIAWDSIDAILFNNHGSSDYSDHAQEYTIYLNRLPVVAPDEHARWINHWSYRMGFYCKHLILRINDLENRDFDSLAIEIPAHLPVVHEIDYTSPRYRAPENNQVHTDSNKNTRREYWPPKVSPEPLQLVYDRYQQSLEEVRKRYNR</sequence>
<name>A0ABT3IJF5_9BACT</name>
<feature type="region of interest" description="Disordered" evidence="1">
    <location>
        <begin position="123"/>
        <end position="146"/>
    </location>
</feature>
<gene>
    <name evidence="2" type="ORF">OL497_09300</name>
</gene>
<dbReference type="Proteomes" id="UP001207742">
    <property type="component" value="Unassembled WGS sequence"/>
</dbReference>